<organism evidence="1 2">
    <name type="scientific">Sulfitobacter sabulilitoris</name>
    <dbReference type="NCBI Taxonomy" id="2562655"/>
    <lineage>
        <taxon>Bacteria</taxon>
        <taxon>Pseudomonadati</taxon>
        <taxon>Pseudomonadota</taxon>
        <taxon>Alphaproteobacteria</taxon>
        <taxon>Rhodobacterales</taxon>
        <taxon>Roseobacteraceae</taxon>
        <taxon>Sulfitobacter</taxon>
    </lineage>
</organism>
<dbReference type="Proteomes" id="UP000309550">
    <property type="component" value="Unassembled WGS sequence"/>
</dbReference>
<keyword evidence="2" id="KW-1185">Reference proteome</keyword>
<proteinExistence type="predicted"/>
<evidence type="ECO:0000313" key="2">
    <source>
        <dbReference type="Proteomes" id="UP000309550"/>
    </source>
</evidence>
<protein>
    <recommendedName>
        <fullName evidence="3">Sulfotransferase</fullName>
    </recommendedName>
</protein>
<gene>
    <name evidence="1" type="ORF">FDT80_00430</name>
</gene>
<dbReference type="OrthoDB" id="7816979at2"/>
<comment type="caution">
    <text evidence="1">The sequence shown here is derived from an EMBL/GenBank/DDBJ whole genome shotgun (WGS) entry which is preliminary data.</text>
</comment>
<dbReference type="EMBL" id="VANS01000001">
    <property type="protein sequence ID" value="TMM54106.1"/>
    <property type="molecule type" value="Genomic_DNA"/>
</dbReference>
<evidence type="ECO:0008006" key="3">
    <source>
        <dbReference type="Google" id="ProtNLM"/>
    </source>
</evidence>
<sequence length="291" mass="32917">MQLVLHTGAHFTEEERLMKCLLRNKGDFAKRGVAVPGPGKYRKLLRETLAAMQDTAPSPGAREVLLDAILDDEPADRVILSNAHFFGAPRAAVRQGLIYTEAPKRLAHMTKLFPHDQIELFMAIRNPATFLPAAFDQSPREEMDDFVGGVDPRAIRWSDTLLRIREAVPDIDITVWCNEDTPLIWAQIIRELAGLEHGEKIIGGFDLLSDIMSKEGMLRFRAYLKAHPVMTEVQKRRVIAAFLDKFAIEEEIEEELDMPGWTDALVNDMTEVYDEDVFEIQRIPGVQVIAP</sequence>
<name>A0A5S3PIH7_9RHOB</name>
<dbReference type="AlphaFoldDB" id="A0A5S3PIH7"/>
<evidence type="ECO:0000313" key="1">
    <source>
        <dbReference type="EMBL" id="TMM54106.1"/>
    </source>
</evidence>
<dbReference type="RefSeq" id="WP_138660280.1">
    <property type="nucleotide sequence ID" value="NZ_VANS01000001.1"/>
</dbReference>
<accession>A0A5S3PIH7</accession>
<reference evidence="1 2" key="1">
    <citation type="submission" date="2019-05" db="EMBL/GenBank/DDBJ databases">
        <title>Sulfitobacter sabulilitoris sp. nov., isolated from a marine sand.</title>
        <authorList>
            <person name="Yoon J.-H."/>
        </authorList>
    </citation>
    <scope>NUCLEOTIDE SEQUENCE [LARGE SCALE GENOMIC DNA]</scope>
    <source>
        <strain evidence="1 2">HSMS-29</strain>
    </source>
</reference>